<dbReference type="InterPro" id="IPR013324">
    <property type="entry name" value="RNA_pol_sigma_r3/r4-like"/>
</dbReference>
<evidence type="ECO:0000313" key="2">
    <source>
        <dbReference type="EMBL" id="MBF6022591.1"/>
    </source>
</evidence>
<organism evidence="2 3">
    <name type="scientific">Lysobacter niastensis</name>
    <dbReference type="NCBI Taxonomy" id="380629"/>
    <lineage>
        <taxon>Bacteria</taxon>
        <taxon>Pseudomonadati</taxon>
        <taxon>Pseudomonadota</taxon>
        <taxon>Gammaproteobacteria</taxon>
        <taxon>Lysobacterales</taxon>
        <taxon>Lysobacteraceae</taxon>
        <taxon>Lysobacter</taxon>
    </lineage>
</organism>
<evidence type="ECO:0000313" key="3">
    <source>
        <dbReference type="Proteomes" id="UP001429984"/>
    </source>
</evidence>
<feature type="domain" description="RNA polymerase sigma factor 70 region 4 type 2" evidence="1">
    <location>
        <begin position="23"/>
        <end position="73"/>
    </location>
</feature>
<dbReference type="Proteomes" id="UP001429984">
    <property type="component" value="Unassembled WGS sequence"/>
</dbReference>
<evidence type="ECO:0000259" key="1">
    <source>
        <dbReference type="Pfam" id="PF08281"/>
    </source>
</evidence>
<reference evidence="2 3" key="1">
    <citation type="submission" date="2020-11" db="EMBL/GenBank/DDBJ databases">
        <title>Draft Genome Sequence and Secondary Metabolite Biosynthetic Potential of the Lysobacter niastensis Type strain DSM 18481.</title>
        <authorList>
            <person name="Turrini P."/>
            <person name="Artuso I."/>
            <person name="Tescari M."/>
            <person name="Lugli G.A."/>
            <person name="Frangipani E."/>
            <person name="Ventura M."/>
            <person name="Visca P."/>
        </authorList>
    </citation>
    <scope>NUCLEOTIDE SEQUENCE [LARGE SCALE GENOMIC DNA]</scope>
    <source>
        <strain evidence="2 3">DSM 18481</strain>
    </source>
</reference>
<accession>A0ABS0B279</accession>
<dbReference type="PANTHER" id="PTHR30173:SF43">
    <property type="entry name" value="ECF RNA POLYMERASE SIGMA FACTOR SIGI-RELATED"/>
    <property type="match status" value="1"/>
</dbReference>
<keyword evidence="3" id="KW-1185">Reference proteome</keyword>
<proteinExistence type="predicted"/>
<dbReference type="EMBL" id="JADLZT010000001">
    <property type="protein sequence ID" value="MBF6022591.1"/>
    <property type="molecule type" value="Genomic_DNA"/>
</dbReference>
<dbReference type="InterPro" id="IPR036388">
    <property type="entry name" value="WH-like_DNA-bd_sf"/>
</dbReference>
<dbReference type="InterPro" id="IPR013249">
    <property type="entry name" value="RNA_pol_sigma70_r4_t2"/>
</dbReference>
<name>A0ABS0B279_9GAMM</name>
<dbReference type="SUPFAM" id="SSF88659">
    <property type="entry name" value="Sigma3 and sigma4 domains of RNA polymerase sigma factors"/>
    <property type="match status" value="1"/>
</dbReference>
<dbReference type="Gene3D" id="1.10.10.10">
    <property type="entry name" value="Winged helix-like DNA-binding domain superfamily/Winged helix DNA-binding domain"/>
    <property type="match status" value="1"/>
</dbReference>
<dbReference type="RefSeq" id="WP_194929199.1">
    <property type="nucleotide sequence ID" value="NZ_JADLZT010000001.1"/>
</dbReference>
<protein>
    <recommendedName>
        <fullName evidence="1">RNA polymerase sigma factor 70 region 4 type 2 domain-containing protein</fullName>
    </recommendedName>
</protein>
<gene>
    <name evidence="2" type="ORF">IU514_00980</name>
</gene>
<dbReference type="InterPro" id="IPR052704">
    <property type="entry name" value="ECF_Sigma-70_Domain"/>
</dbReference>
<sequence length="90" mass="10346">MTTPKDDHEIRVMVPNAERIWFEFMAALDTLAPDARAAFLLHEIFEASYDDIARLIGQPVDTCRLHVEYARQHALARMRPPGRQAKARSK</sequence>
<comment type="caution">
    <text evidence="2">The sequence shown here is derived from an EMBL/GenBank/DDBJ whole genome shotgun (WGS) entry which is preliminary data.</text>
</comment>
<dbReference type="PANTHER" id="PTHR30173">
    <property type="entry name" value="SIGMA 19 FACTOR"/>
    <property type="match status" value="1"/>
</dbReference>
<dbReference type="Pfam" id="PF08281">
    <property type="entry name" value="Sigma70_r4_2"/>
    <property type="match status" value="1"/>
</dbReference>